<sequence>MDAKALAKSKRAHSQHHSKRPHSNKTSKAPSAGNVGAGNAKKQPGKQIREKPHQSMGLSRLPSNWDRYEEEFDSGSEGPSINSTNQANDVIVPKSKGADYGELISEAISQSRSNPYFDSFASLDDVVPGAQLYSNKACEGVLGLRVCGRDNERMEVPFLLFANETFILSDANQGQMYYLSWTVMWFEGISSLKINLENSELIPIGAVANVEELAFVLGYMAPFLSLNLHSLAEQLTKVDLSQRLFVEEDLLSPELMSVSSEGVKVSSNQEANQMQRTSEGAKIIVDESAVRSFPEKDKIVDKNKEVMSSDTTRIRNPVISSPNQSAKSENQVKDKAKQFGRAAQTRDLELAAQINKVSVADPEKKQSVFEAAAAEAELDMLLDSFNETNKFDSLGFKKSRNALPVFQQKPSMTPPQLSRKVVTANLDDALDDLLEETSNLMDQNGTKPPQQAKPTSPGIQCSSSSHSGQGSKVLDDFDSWLDTI</sequence>
<name>A5AFC1_VITVI</name>
<dbReference type="PANTHER" id="PTHR37260">
    <property type="entry name" value="PHOSPHORELAY PROTEIN"/>
    <property type="match status" value="1"/>
</dbReference>
<dbReference type="EMBL" id="AM425292">
    <property type="protein sequence ID" value="CAN60169.1"/>
    <property type="molecule type" value="Genomic_DNA"/>
</dbReference>
<gene>
    <name evidence="2" type="ORF">VITISV_003665</name>
</gene>
<dbReference type="AlphaFoldDB" id="A5AFC1"/>
<feature type="compositionally biased region" description="Polar residues" evidence="1">
    <location>
        <begin position="77"/>
        <end position="88"/>
    </location>
</feature>
<dbReference type="PANTHER" id="PTHR37260:SF2">
    <property type="entry name" value="PROTEIN ECERIFERUM 16"/>
    <property type="match status" value="1"/>
</dbReference>
<evidence type="ECO:0000256" key="1">
    <source>
        <dbReference type="SAM" id="MobiDB-lite"/>
    </source>
</evidence>
<feature type="region of interest" description="Disordered" evidence="1">
    <location>
        <begin position="440"/>
        <end position="484"/>
    </location>
</feature>
<feature type="region of interest" description="Disordered" evidence="1">
    <location>
        <begin position="69"/>
        <end position="88"/>
    </location>
</feature>
<dbReference type="ExpressionAtlas" id="A5AFC1">
    <property type="expression patterns" value="baseline"/>
</dbReference>
<protein>
    <submittedName>
        <fullName evidence="2">Uncharacterized protein</fullName>
    </submittedName>
</protein>
<reference evidence="2" key="1">
    <citation type="journal article" date="2007" name="PLoS ONE">
        <title>The first genome sequence of an elite grapevine cultivar (Pinot noir Vitis vinifera L.): coping with a highly heterozygous genome.</title>
        <authorList>
            <person name="Velasco R."/>
            <person name="Zharkikh A."/>
            <person name="Troggio M."/>
            <person name="Cartwright D.A."/>
            <person name="Cestaro A."/>
            <person name="Pruss D."/>
            <person name="Pindo M."/>
            <person name="FitzGerald L.M."/>
            <person name="Vezzulli S."/>
            <person name="Reid J."/>
            <person name="Malacarne G."/>
            <person name="Iliev D."/>
            <person name="Coppola G."/>
            <person name="Wardell B."/>
            <person name="Micheletti D."/>
            <person name="Macalma T."/>
            <person name="Facci M."/>
            <person name="Mitchell J.T."/>
            <person name="Perazzolli M."/>
            <person name="Eldredge G."/>
            <person name="Gatto P."/>
            <person name="Oyzerski R."/>
            <person name="Moretto M."/>
            <person name="Gutin N."/>
            <person name="Stefanini M."/>
            <person name="Chen Y."/>
            <person name="Segala C."/>
            <person name="Davenport C."/>
            <person name="Dematte L."/>
            <person name="Mraz A."/>
            <person name="Battilana J."/>
            <person name="Stormo K."/>
            <person name="Costa F."/>
            <person name="Tao Q."/>
            <person name="Si-Ammour A."/>
            <person name="Harkins T."/>
            <person name="Lackey A."/>
            <person name="Perbost C."/>
            <person name="Taillon B."/>
            <person name="Stella A."/>
            <person name="Solovyev V."/>
            <person name="Fawcett J.A."/>
            <person name="Sterck L."/>
            <person name="Vandepoele K."/>
            <person name="Grando S.M."/>
            <person name="Toppo S."/>
            <person name="Moser C."/>
            <person name="Lanchbury J."/>
            <person name="Bogden R."/>
            <person name="Skolnick M."/>
            <person name="Sgaramella V."/>
            <person name="Bhatnagar S.K."/>
            <person name="Fontana P."/>
            <person name="Gutin A."/>
            <person name="Van de Peer Y."/>
            <person name="Salamini F."/>
            <person name="Viola R."/>
        </authorList>
    </citation>
    <scope>NUCLEOTIDE SEQUENCE</scope>
</reference>
<organism evidence="2">
    <name type="scientific">Vitis vinifera</name>
    <name type="common">Grape</name>
    <dbReference type="NCBI Taxonomy" id="29760"/>
    <lineage>
        <taxon>Eukaryota</taxon>
        <taxon>Viridiplantae</taxon>
        <taxon>Streptophyta</taxon>
        <taxon>Embryophyta</taxon>
        <taxon>Tracheophyta</taxon>
        <taxon>Spermatophyta</taxon>
        <taxon>Magnoliopsida</taxon>
        <taxon>eudicotyledons</taxon>
        <taxon>Gunneridae</taxon>
        <taxon>Pentapetalae</taxon>
        <taxon>rosids</taxon>
        <taxon>Vitales</taxon>
        <taxon>Vitaceae</taxon>
        <taxon>Viteae</taxon>
        <taxon>Vitis</taxon>
    </lineage>
</organism>
<feature type="compositionally biased region" description="Basic residues" evidence="1">
    <location>
        <begin position="7"/>
        <end position="25"/>
    </location>
</feature>
<proteinExistence type="predicted"/>
<feature type="compositionally biased region" description="Polar residues" evidence="1">
    <location>
        <begin position="440"/>
        <end position="454"/>
    </location>
</feature>
<feature type="compositionally biased region" description="Low complexity" evidence="1">
    <location>
        <begin position="456"/>
        <end position="471"/>
    </location>
</feature>
<accession>A5AFC1</accession>
<evidence type="ECO:0000313" key="2">
    <source>
        <dbReference type="EMBL" id="CAN60169.1"/>
    </source>
</evidence>
<feature type="region of interest" description="Disordered" evidence="1">
    <location>
        <begin position="1"/>
        <end position="64"/>
    </location>
</feature>
<dbReference type="InterPro" id="IPR053342">
    <property type="entry name" value="Exosome_cofactor/PTGS_suppr"/>
</dbReference>